<sequence>MATPHSTDSDAGEPSGSVFSGDRIVTVFLRHDVVKLDDGSFIQCMKQSQLRHALHSLKKGSLSVRAYVDKIKGLCTLLAASGSSILEAERSAILLSDISSEFDAVVSFASLFSTPLLFQWLVDALLECEAHQLRSVQKALVVANFVEGSSTQEAARSSRGGRSFARG</sequence>
<gene>
    <name evidence="1" type="ORF">J1N35_000601</name>
</gene>
<evidence type="ECO:0000313" key="2">
    <source>
        <dbReference type="Proteomes" id="UP000828251"/>
    </source>
</evidence>
<dbReference type="OrthoDB" id="1000386at2759"/>
<comment type="caution">
    <text evidence="1">The sequence shown here is derived from an EMBL/GenBank/DDBJ whole genome shotgun (WGS) entry which is preliminary data.</text>
</comment>
<evidence type="ECO:0000313" key="1">
    <source>
        <dbReference type="EMBL" id="KAH1129223.1"/>
    </source>
</evidence>
<reference evidence="1 2" key="1">
    <citation type="journal article" date="2021" name="Plant Biotechnol. J.">
        <title>Multi-omics assisted identification of the key and species-specific regulatory components of drought-tolerant mechanisms in Gossypium stocksii.</title>
        <authorList>
            <person name="Yu D."/>
            <person name="Ke L."/>
            <person name="Zhang D."/>
            <person name="Wu Y."/>
            <person name="Sun Y."/>
            <person name="Mei J."/>
            <person name="Sun J."/>
            <person name="Sun Y."/>
        </authorList>
    </citation>
    <scope>NUCLEOTIDE SEQUENCE [LARGE SCALE GENOMIC DNA]</scope>
    <source>
        <strain evidence="2">cv. E1</strain>
        <tissue evidence="1">Leaf</tissue>
    </source>
</reference>
<dbReference type="AlphaFoldDB" id="A0A9D3WJ19"/>
<dbReference type="Proteomes" id="UP000828251">
    <property type="component" value="Unassembled WGS sequence"/>
</dbReference>
<dbReference type="PANTHER" id="PTHR47481:SF10">
    <property type="entry name" value="COPIA-LIKE POLYPROTEIN_RETROTRANSPOSON"/>
    <property type="match status" value="1"/>
</dbReference>
<name>A0A9D3WJ19_9ROSI</name>
<organism evidence="1 2">
    <name type="scientific">Gossypium stocksii</name>
    <dbReference type="NCBI Taxonomy" id="47602"/>
    <lineage>
        <taxon>Eukaryota</taxon>
        <taxon>Viridiplantae</taxon>
        <taxon>Streptophyta</taxon>
        <taxon>Embryophyta</taxon>
        <taxon>Tracheophyta</taxon>
        <taxon>Spermatophyta</taxon>
        <taxon>Magnoliopsida</taxon>
        <taxon>eudicotyledons</taxon>
        <taxon>Gunneridae</taxon>
        <taxon>Pentapetalae</taxon>
        <taxon>rosids</taxon>
        <taxon>malvids</taxon>
        <taxon>Malvales</taxon>
        <taxon>Malvaceae</taxon>
        <taxon>Malvoideae</taxon>
        <taxon>Gossypium</taxon>
    </lineage>
</organism>
<dbReference type="PANTHER" id="PTHR47481">
    <property type="match status" value="1"/>
</dbReference>
<keyword evidence="2" id="KW-1185">Reference proteome</keyword>
<accession>A0A9D3WJ19</accession>
<protein>
    <submittedName>
        <fullName evidence="1">Uncharacterized protein</fullName>
    </submittedName>
</protein>
<dbReference type="EMBL" id="JAIQCV010000001">
    <property type="protein sequence ID" value="KAH1129223.1"/>
    <property type="molecule type" value="Genomic_DNA"/>
</dbReference>
<proteinExistence type="predicted"/>